<dbReference type="AlphaFoldDB" id="A0A482XIP8"/>
<keyword evidence="2" id="KW-1185">Reference proteome</keyword>
<sequence length="50" mass="6031">MRERRPETIVAELIKQIYRIHRDVNLFECSDAIVIDGLIVTPWRILFLYD</sequence>
<reference evidence="1 2" key="1">
    <citation type="journal article" date="2017" name="Gigascience">
        <title>Genome sequence of the small brown planthopper, Laodelphax striatellus.</title>
        <authorList>
            <person name="Zhu J."/>
            <person name="Jiang F."/>
            <person name="Wang X."/>
            <person name="Yang P."/>
            <person name="Bao Y."/>
            <person name="Zhao W."/>
            <person name="Wang W."/>
            <person name="Lu H."/>
            <person name="Wang Q."/>
            <person name="Cui N."/>
            <person name="Li J."/>
            <person name="Chen X."/>
            <person name="Luo L."/>
            <person name="Yu J."/>
            <person name="Kang L."/>
            <person name="Cui F."/>
        </authorList>
    </citation>
    <scope>NUCLEOTIDE SEQUENCE [LARGE SCALE GENOMIC DNA]</scope>
    <source>
        <strain evidence="1">Lst14</strain>
    </source>
</reference>
<dbReference type="EMBL" id="QKKF02009244">
    <property type="protein sequence ID" value="RZF45379.1"/>
    <property type="molecule type" value="Genomic_DNA"/>
</dbReference>
<gene>
    <name evidence="1" type="ORF">LSTR_LSTR002822</name>
</gene>
<evidence type="ECO:0000313" key="1">
    <source>
        <dbReference type="EMBL" id="RZF45379.1"/>
    </source>
</evidence>
<comment type="caution">
    <text evidence="1">The sequence shown here is derived from an EMBL/GenBank/DDBJ whole genome shotgun (WGS) entry which is preliminary data.</text>
</comment>
<evidence type="ECO:0000313" key="2">
    <source>
        <dbReference type="Proteomes" id="UP000291343"/>
    </source>
</evidence>
<dbReference type="Proteomes" id="UP000291343">
    <property type="component" value="Unassembled WGS sequence"/>
</dbReference>
<dbReference type="SMR" id="A0A482XIP8"/>
<dbReference type="InParanoid" id="A0A482XIP8"/>
<organism evidence="1 2">
    <name type="scientific">Laodelphax striatellus</name>
    <name type="common">Small brown planthopper</name>
    <name type="synonym">Delphax striatella</name>
    <dbReference type="NCBI Taxonomy" id="195883"/>
    <lineage>
        <taxon>Eukaryota</taxon>
        <taxon>Metazoa</taxon>
        <taxon>Ecdysozoa</taxon>
        <taxon>Arthropoda</taxon>
        <taxon>Hexapoda</taxon>
        <taxon>Insecta</taxon>
        <taxon>Pterygota</taxon>
        <taxon>Neoptera</taxon>
        <taxon>Paraneoptera</taxon>
        <taxon>Hemiptera</taxon>
        <taxon>Auchenorrhyncha</taxon>
        <taxon>Fulgoroidea</taxon>
        <taxon>Delphacidae</taxon>
        <taxon>Criomorphinae</taxon>
        <taxon>Laodelphax</taxon>
    </lineage>
</organism>
<protein>
    <submittedName>
        <fullName evidence="1">Uncharacterized protein</fullName>
    </submittedName>
</protein>
<accession>A0A482XIP8</accession>
<proteinExistence type="predicted"/>
<name>A0A482XIP8_LAOST</name>